<dbReference type="PROSITE" id="PS50076">
    <property type="entry name" value="DNAJ_2"/>
    <property type="match status" value="1"/>
</dbReference>
<dbReference type="InterPro" id="IPR007872">
    <property type="entry name" value="DPH_MB_dom"/>
</dbReference>
<dbReference type="SUPFAM" id="SSF46565">
    <property type="entry name" value="Chaperone J-domain"/>
    <property type="match status" value="1"/>
</dbReference>
<dbReference type="Gene3D" id="1.10.287.110">
    <property type="entry name" value="DnaJ domain"/>
    <property type="match status" value="1"/>
</dbReference>
<dbReference type="PROSITE" id="PS51074">
    <property type="entry name" value="DPH_MB"/>
    <property type="match status" value="1"/>
</dbReference>
<organism evidence="9 10">
    <name type="scientific">Syncephalis pseudoplumigaleata</name>
    <dbReference type="NCBI Taxonomy" id="1712513"/>
    <lineage>
        <taxon>Eukaryota</taxon>
        <taxon>Fungi</taxon>
        <taxon>Fungi incertae sedis</taxon>
        <taxon>Zoopagomycota</taxon>
        <taxon>Zoopagomycotina</taxon>
        <taxon>Zoopagomycetes</taxon>
        <taxon>Zoopagales</taxon>
        <taxon>Piptocephalidaceae</taxon>
        <taxon>Syncephalis</taxon>
    </lineage>
</organism>
<dbReference type="PANTHER" id="PTHR45255">
    <property type="entry name" value="DNAJ HOMOLOG SUBFAMILY C MEMBER 24"/>
    <property type="match status" value="1"/>
</dbReference>
<reference evidence="10" key="1">
    <citation type="journal article" date="2018" name="Nat. Microbiol.">
        <title>Leveraging single-cell genomics to expand the fungal tree of life.</title>
        <authorList>
            <person name="Ahrendt S.R."/>
            <person name="Quandt C.A."/>
            <person name="Ciobanu D."/>
            <person name="Clum A."/>
            <person name="Salamov A."/>
            <person name="Andreopoulos B."/>
            <person name="Cheng J.F."/>
            <person name="Woyke T."/>
            <person name="Pelin A."/>
            <person name="Henrissat B."/>
            <person name="Reynolds N.K."/>
            <person name="Benny G.L."/>
            <person name="Smith M.E."/>
            <person name="James T.Y."/>
            <person name="Grigoriev I.V."/>
        </authorList>
    </citation>
    <scope>NUCLEOTIDE SEQUENCE [LARGE SCALE GENOMIC DNA]</scope>
    <source>
        <strain evidence="10">Benny S71-1</strain>
    </source>
</reference>
<dbReference type="Gene3D" id="3.10.660.10">
    <property type="entry name" value="DPH Zinc finger"/>
    <property type="match status" value="1"/>
</dbReference>
<dbReference type="Pfam" id="PF05207">
    <property type="entry name" value="Zn_ribbon_CSL"/>
    <property type="match status" value="1"/>
</dbReference>
<gene>
    <name evidence="9" type="ORF">SYNPS1DRAFT_20674</name>
</gene>
<keyword evidence="4" id="KW-0479">Metal-binding</keyword>
<proteinExistence type="inferred from homology"/>
<evidence type="ECO:0000256" key="1">
    <source>
        <dbReference type="ARBA" id="ARBA00003474"/>
    </source>
</evidence>
<accession>A0A4P9Z5N1</accession>
<dbReference type="OrthoDB" id="445556at2759"/>
<dbReference type="SUPFAM" id="SSF144217">
    <property type="entry name" value="CSL zinc finger"/>
    <property type="match status" value="1"/>
</dbReference>
<keyword evidence="10" id="KW-1185">Reference proteome</keyword>
<evidence type="ECO:0000259" key="8">
    <source>
        <dbReference type="PROSITE" id="PS51074"/>
    </source>
</evidence>
<dbReference type="PANTHER" id="PTHR45255:SF1">
    <property type="entry name" value="DNAJ HOMOLOG SUBFAMILY C MEMBER 24"/>
    <property type="match status" value="1"/>
</dbReference>
<dbReference type="Proteomes" id="UP000278143">
    <property type="component" value="Unassembled WGS sequence"/>
</dbReference>
<keyword evidence="6" id="KW-0408">Iron</keyword>
<evidence type="ECO:0000313" key="9">
    <source>
        <dbReference type="EMBL" id="RKP27933.1"/>
    </source>
</evidence>
<comment type="function">
    <text evidence="1">Required for the first step of diphthamide biosynthesis, the transfer of 3-amino-3-carboxypropyl from S-adenosyl-L-methionine to a histidine residue. Diphthamide is a post-translational modification of histidine which occurs in elongation factor 2.</text>
</comment>
<dbReference type="GO" id="GO:0017183">
    <property type="term" value="P:protein histidyl modification to diphthamide"/>
    <property type="evidence" value="ECO:0007669"/>
    <property type="project" value="UniProtKB-UniPathway"/>
</dbReference>
<keyword evidence="5" id="KW-0862">Zinc</keyword>
<evidence type="ECO:0000256" key="5">
    <source>
        <dbReference type="ARBA" id="ARBA00022833"/>
    </source>
</evidence>
<dbReference type="GO" id="GO:0001671">
    <property type="term" value="F:ATPase activator activity"/>
    <property type="evidence" value="ECO:0007669"/>
    <property type="project" value="TreeGrafter"/>
</dbReference>
<evidence type="ECO:0000256" key="3">
    <source>
        <dbReference type="ARBA" id="ARBA00021797"/>
    </source>
</evidence>
<comment type="similarity">
    <text evidence="2">Belongs to the DPH4 family.</text>
</comment>
<dbReference type="InterPro" id="IPR036671">
    <property type="entry name" value="DPH_MB_sf"/>
</dbReference>
<evidence type="ECO:0000313" key="10">
    <source>
        <dbReference type="Proteomes" id="UP000278143"/>
    </source>
</evidence>
<dbReference type="Pfam" id="PF00226">
    <property type="entry name" value="DnaJ"/>
    <property type="match status" value="1"/>
</dbReference>
<dbReference type="InterPro" id="IPR036869">
    <property type="entry name" value="J_dom_sf"/>
</dbReference>
<evidence type="ECO:0000259" key="7">
    <source>
        <dbReference type="PROSITE" id="PS50076"/>
    </source>
</evidence>
<dbReference type="EMBL" id="KZ989134">
    <property type="protein sequence ID" value="RKP27933.1"/>
    <property type="molecule type" value="Genomic_DNA"/>
</dbReference>
<dbReference type="InterPro" id="IPR001623">
    <property type="entry name" value="DnaJ_domain"/>
</dbReference>
<dbReference type="UniPathway" id="UPA00559"/>
<protein>
    <recommendedName>
        <fullName evidence="3">Diphthamide biosynthesis protein 4</fullName>
    </recommendedName>
</protein>
<evidence type="ECO:0000256" key="2">
    <source>
        <dbReference type="ARBA" id="ARBA00006169"/>
    </source>
</evidence>
<evidence type="ECO:0000256" key="4">
    <source>
        <dbReference type="ARBA" id="ARBA00022723"/>
    </source>
</evidence>
<feature type="domain" description="J" evidence="7">
    <location>
        <begin position="5"/>
        <end position="76"/>
    </location>
</feature>
<dbReference type="AlphaFoldDB" id="A0A4P9Z5N1"/>
<dbReference type="GO" id="GO:0008198">
    <property type="term" value="F:ferrous iron binding"/>
    <property type="evidence" value="ECO:0007669"/>
    <property type="project" value="TreeGrafter"/>
</dbReference>
<evidence type="ECO:0000256" key="6">
    <source>
        <dbReference type="ARBA" id="ARBA00023004"/>
    </source>
</evidence>
<sequence>MREPSLYDILGVPEDATRDTIWKTYQRQLLQASVPATFDAKDAGNDTALRAQLEAIRRAWAVLGDPDARSSYDIELKADRLRQSAPMDVAVDLDDMAYDEETGVYSYACRCSGEYQLTEDDLEAGADLINCSQCSLRIRVLYQCVDDAAQA</sequence>
<feature type="domain" description="DPH-type MB" evidence="8">
    <location>
        <begin position="87"/>
        <end position="143"/>
    </location>
</feature>
<name>A0A4P9Z5N1_9FUNG</name>